<reference evidence="1" key="1">
    <citation type="submission" date="2019-08" db="EMBL/GenBank/DDBJ databases">
        <title>The genome of the North American firefly Photinus pyralis.</title>
        <authorList>
            <consortium name="Photinus pyralis genome working group"/>
            <person name="Fallon T.R."/>
            <person name="Sander Lower S.E."/>
            <person name="Weng J.-K."/>
        </authorList>
    </citation>
    <scope>NUCLEOTIDE SEQUENCE</scope>
    <source>
        <strain evidence="1">TRF0915ILg1</strain>
        <tissue evidence="1">Whole body</tissue>
    </source>
</reference>
<dbReference type="InterPro" id="IPR036397">
    <property type="entry name" value="RNaseH_sf"/>
</dbReference>
<dbReference type="Proteomes" id="UP000801492">
    <property type="component" value="Unassembled WGS sequence"/>
</dbReference>
<dbReference type="GO" id="GO:0003676">
    <property type="term" value="F:nucleic acid binding"/>
    <property type="evidence" value="ECO:0007669"/>
    <property type="project" value="InterPro"/>
</dbReference>
<protein>
    <submittedName>
        <fullName evidence="1">Uncharacterized protein</fullName>
    </submittedName>
</protein>
<keyword evidence="2" id="KW-1185">Reference proteome</keyword>
<dbReference type="Gene3D" id="3.30.420.10">
    <property type="entry name" value="Ribonuclease H-like superfamily/Ribonuclease H"/>
    <property type="match status" value="1"/>
</dbReference>
<proteinExistence type="predicted"/>
<sequence>MSVRIVAKKLNIPKSTVSGIKVKKLGIRAQTQKKAPKYVKDQERRAKTGLRKIYKKTLRMTLVIDDKTYVVLEPKGQPGRKYVHLKNHDELPFQLKFNRITKFLKKYLVWQAIDENGKVSEPYVTNKSLTADIYLKEYLATCHYAKVCLEFLTQEKLEFIGKHENPPNIPQARGIEKCWALCKQRYLEQNNTPSIWNKTSKNVAEELGKTVTDHAIENAIEDTKSVLVSPDNVNNHVRNTSDVETPTEIVVLQT</sequence>
<accession>A0A8K0GIY9</accession>
<organism evidence="1 2">
    <name type="scientific">Ignelater luminosus</name>
    <name type="common">Cucubano</name>
    <name type="synonym">Pyrophorus luminosus</name>
    <dbReference type="NCBI Taxonomy" id="2038154"/>
    <lineage>
        <taxon>Eukaryota</taxon>
        <taxon>Metazoa</taxon>
        <taxon>Ecdysozoa</taxon>
        <taxon>Arthropoda</taxon>
        <taxon>Hexapoda</taxon>
        <taxon>Insecta</taxon>
        <taxon>Pterygota</taxon>
        <taxon>Neoptera</taxon>
        <taxon>Endopterygota</taxon>
        <taxon>Coleoptera</taxon>
        <taxon>Polyphaga</taxon>
        <taxon>Elateriformia</taxon>
        <taxon>Elateroidea</taxon>
        <taxon>Elateridae</taxon>
        <taxon>Agrypninae</taxon>
        <taxon>Pyrophorini</taxon>
        <taxon>Ignelater</taxon>
    </lineage>
</organism>
<evidence type="ECO:0000313" key="2">
    <source>
        <dbReference type="Proteomes" id="UP000801492"/>
    </source>
</evidence>
<evidence type="ECO:0000313" key="1">
    <source>
        <dbReference type="EMBL" id="KAF2901664.1"/>
    </source>
</evidence>
<dbReference type="AlphaFoldDB" id="A0A8K0GIY9"/>
<dbReference type="EMBL" id="VTPC01001513">
    <property type="protein sequence ID" value="KAF2901664.1"/>
    <property type="molecule type" value="Genomic_DNA"/>
</dbReference>
<gene>
    <name evidence="1" type="ORF">ILUMI_04520</name>
</gene>
<name>A0A8K0GIY9_IGNLU</name>
<comment type="caution">
    <text evidence="1">The sequence shown here is derived from an EMBL/GenBank/DDBJ whole genome shotgun (WGS) entry which is preliminary data.</text>
</comment>
<dbReference type="OrthoDB" id="10115764at2759"/>